<dbReference type="GO" id="GO:0034198">
    <property type="term" value="P:cellular response to amino acid starvation"/>
    <property type="evidence" value="ECO:0007669"/>
    <property type="project" value="TreeGrafter"/>
</dbReference>
<keyword evidence="2" id="KW-1185">Reference proteome</keyword>
<dbReference type="Pfam" id="PF09404">
    <property type="entry name" value="C12orf66_like"/>
    <property type="match status" value="1"/>
</dbReference>
<evidence type="ECO:0000313" key="2">
    <source>
        <dbReference type="Proteomes" id="UP000265703"/>
    </source>
</evidence>
<proteinExistence type="predicted"/>
<dbReference type="STRING" id="658196.A0A397SSQ5"/>
<dbReference type="PANTHER" id="PTHR31581">
    <property type="entry name" value="KICSTOR COMPLEX PROTEIN C12ORF66"/>
    <property type="match status" value="1"/>
</dbReference>
<dbReference type="EMBL" id="QKYT01000249">
    <property type="protein sequence ID" value="RIA88742.1"/>
    <property type="molecule type" value="Genomic_DNA"/>
</dbReference>
<dbReference type="GO" id="GO:0061462">
    <property type="term" value="P:protein localization to lysosome"/>
    <property type="evidence" value="ECO:0007669"/>
    <property type="project" value="TreeGrafter"/>
</dbReference>
<dbReference type="PANTHER" id="PTHR31581:SF1">
    <property type="entry name" value="KICSTOR SUBUNIT 2"/>
    <property type="match status" value="1"/>
</dbReference>
<sequence length="439" mass="50599">MQQLIKEHFQALGCFDFGAAHKSSNKIPKSSSYVGSMLQILTRCEQSYTTLDYLKSNKLFRRKDDHLYTLYNDALNSVKNLYKLPPPTSTINGEQLDVDDLRKTLQDFIEIRQSQILIYRSIPAHFSNINDEKIVDETERVIIKAEEYRLNETLGPLGVGVESELTILKYLFMARKAIVTYNFKDSAVFLYTAKSKLSSWKEVCSQQVYPEKKSSNRNEESTSAFSALQSFFSSEKQLKQVKRGNDSPNNMQWLEKFLSNLTARMTLYFMHVLLERETILGGDIKSLWKRVDIDYHGIIRNYQKKSGAISILLIYEVSDDVPFYLQGYVGSGIQYDKPTGLNSFPCIYCSPKEKPENHLPNIISVMQDKDPKKETPFNRNTPIHFFDKTLGYSYYFIRIDEFVSLVIIFEKQTDNSAPEFIMELANKLSGVEILTSLSN</sequence>
<comment type="caution">
    <text evidence="1">The sequence shown here is derived from an EMBL/GenBank/DDBJ whole genome shotgun (WGS) entry which is preliminary data.</text>
</comment>
<accession>A0A397SSQ5</accession>
<dbReference type="InterPro" id="IPR038060">
    <property type="entry name" value="C12orf66-like_central_sf"/>
</dbReference>
<dbReference type="Gene3D" id="1.10.3450.30">
    <property type="match status" value="1"/>
</dbReference>
<name>A0A397SSQ5_9GLOM</name>
<gene>
    <name evidence="1" type="ORF">C1645_774142</name>
</gene>
<protein>
    <submittedName>
        <fullName evidence="1">Uncharacterized protein</fullName>
    </submittedName>
</protein>
<dbReference type="GO" id="GO:0042149">
    <property type="term" value="P:cellular response to glucose starvation"/>
    <property type="evidence" value="ECO:0007669"/>
    <property type="project" value="TreeGrafter"/>
</dbReference>
<dbReference type="SUPFAM" id="SSF158548">
    <property type="entry name" value="FLJ32549 domain-like"/>
    <property type="match status" value="1"/>
</dbReference>
<reference evidence="1 2" key="1">
    <citation type="submission" date="2018-06" db="EMBL/GenBank/DDBJ databases">
        <title>Comparative genomics reveals the genomic features of Rhizophagus irregularis, R. cerebriforme, R. diaphanum and Gigaspora rosea, and their symbiotic lifestyle signature.</title>
        <authorList>
            <person name="Morin E."/>
            <person name="San Clemente H."/>
            <person name="Chen E.C.H."/>
            <person name="De La Providencia I."/>
            <person name="Hainaut M."/>
            <person name="Kuo A."/>
            <person name="Kohler A."/>
            <person name="Murat C."/>
            <person name="Tang N."/>
            <person name="Roy S."/>
            <person name="Loubradou J."/>
            <person name="Henrissat B."/>
            <person name="Grigoriev I.V."/>
            <person name="Corradi N."/>
            <person name="Roux C."/>
            <person name="Martin F.M."/>
        </authorList>
    </citation>
    <scope>NUCLEOTIDE SEQUENCE [LARGE SCALE GENOMIC DNA]</scope>
    <source>
        <strain evidence="1 2">DAOM 227022</strain>
    </source>
</reference>
<dbReference type="GO" id="GO:1904262">
    <property type="term" value="P:negative regulation of TORC1 signaling"/>
    <property type="evidence" value="ECO:0007669"/>
    <property type="project" value="TreeGrafter"/>
</dbReference>
<dbReference type="AlphaFoldDB" id="A0A397SSQ5"/>
<dbReference type="SUPFAM" id="SSF160651">
    <property type="entry name" value="FLJ32549 C-terminal domain-like"/>
    <property type="match status" value="1"/>
</dbReference>
<dbReference type="InterPro" id="IPR018544">
    <property type="entry name" value="KICS_2"/>
</dbReference>
<dbReference type="Proteomes" id="UP000265703">
    <property type="component" value="Unassembled WGS sequence"/>
</dbReference>
<evidence type="ECO:0000313" key="1">
    <source>
        <dbReference type="EMBL" id="RIA88742.1"/>
    </source>
</evidence>
<organism evidence="1 2">
    <name type="scientific">Glomus cerebriforme</name>
    <dbReference type="NCBI Taxonomy" id="658196"/>
    <lineage>
        <taxon>Eukaryota</taxon>
        <taxon>Fungi</taxon>
        <taxon>Fungi incertae sedis</taxon>
        <taxon>Mucoromycota</taxon>
        <taxon>Glomeromycotina</taxon>
        <taxon>Glomeromycetes</taxon>
        <taxon>Glomerales</taxon>
        <taxon>Glomeraceae</taxon>
        <taxon>Glomus</taxon>
    </lineage>
</organism>
<dbReference type="OrthoDB" id="18134at2759"/>